<accession>A0A8C4QVN6</accession>
<protein>
    <submittedName>
        <fullName evidence="2">Uncharacterized protein</fullName>
    </submittedName>
</protein>
<evidence type="ECO:0000313" key="3">
    <source>
        <dbReference type="Proteomes" id="UP000694388"/>
    </source>
</evidence>
<evidence type="ECO:0000313" key="2">
    <source>
        <dbReference type="Ensembl" id="ENSEBUP00000021303.1"/>
    </source>
</evidence>
<name>A0A8C4QVN6_EPTBU</name>
<dbReference type="PANTHER" id="PTHR14445:SF36">
    <property type="entry name" value="FI03272P-RELATED"/>
    <property type="match status" value="1"/>
</dbReference>
<feature type="region of interest" description="Disordered" evidence="1">
    <location>
        <begin position="38"/>
        <end position="114"/>
    </location>
</feature>
<feature type="region of interest" description="Disordered" evidence="1">
    <location>
        <begin position="1"/>
        <end position="24"/>
    </location>
</feature>
<feature type="compositionally biased region" description="Polar residues" evidence="1">
    <location>
        <begin position="77"/>
        <end position="93"/>
    </location>
</feature>
<evidence type="ECO:0000256" key="1">
    <source>
        <dbReference type="SAM" id="MobiDB-lite"/>
    </source>
</evidence>
<dbReference type="InterPro" id="IPR051640">
    <property type="entry name" value="GRB10-interact_GYF"/>
</dbReference>
<dbReference type="PANTHER" id="PTHR14445">
    <property type="entry name" value="GRB10 INTERACTING GYF PROTEIN"/>
    <property type="match status" value="1"/>
</dbReference>
<dbReference type="GO" id="GO:0005829">
    <property type="term" value="C:cytosol"/>
    <property type="evidence" value="ECO:0007669"/>
    <property type="project" value="TreeGrafter"/>
</dbReference>
<dbReference type="Proteomes" id="UP000694388">
    <property type="component" value="Unplaced"/>
</dbReference>
<proteinExistence type="predicted"/>
<feature type="compositionally biased region" description="Basic and acidic residues" evidence="1">
    <location>
        <begin position="56"/>
        <end position="76"/>
    </location>
</feature>
<reference evidence="2" key="2">
    <citation type="submission" date="2025-09" db="UniProtKB">
        <authorList>
            <consortium name="Ensembl"/>
        </authorList>
    </citation>
    <scope>IDENTIFICATION</scope>
</reference>
<dbReference type="Ensembl" id="ENSEBUT00000021879.1">
    <property type="protein sequence ID" value="ENSEBUP00000021303.1"/>
    <property type="gene ID" value="ENSEBUG00000013165.1"/>
</dbReference>
<reference evidence="2" key="1">
    <citation type="submission" date="2025-08" db="UniProtKB">
        <authorList>
            <consortium name="Ensembl"/>
        </authorList>
    </citation>
    <scope>IDENTIFICATION</scope>
</reference>
<dbReference type="AlphaFoldDB" id="A0A8C4QVN6"/>
<dbReference type="GeneTree" id="ENSGT00940000156108"/>
<keyword evidence="3" id="KW-1185">Reference proteome</keyword>
<organism evidence="2 3">
    <name type="scientific">Eptatretus burgeri</name>
    <name type="common">Inshore hagfish</name>
    <dbReference type="NCBI Taxonomy" id="7764"/>
    <lineage>
        <taxon>Eukaryota</taxon>
        <taxon>Metazoa</taxon>
        <taxon>Chordata</taxon>
        <taxon>Craniata</taxon>
        <taxon>Vertebrata</taxon>
        <taxon>Cyclostomata</taxon>
        <taxon>Myxini</taxon>
        <taxon>Myxiniformes</taxon>
        <taxon>Myxinidae</taxon>
        <taxon>Eptatretinae</taxon>
        <taxon>Eptatretus</taxon>
    </lineage>
</organism>
<sequence>MHGAKQTGPARAPANHSPMMTKRNFSMSVNSAAVLRLMGRGAGPPPAAARGRGTARGRDGRQPVEKDMLKRRDRGETNSAEQNLRTRGMSSGPSAEEIARPVRNFSTLSGRGRGESSFYQRSFDEVEVGFGRGAREINRSQSWEERAGERRYEKPGRREVARLNFEETTPGPAKKHDLARADIENWRATRDDPNGERWRQNQMESPGLCCLHWLCSISNSCFVSF</sequence>